<name>A0A0B7B856_9EUPU</name>
<reference evidence="1" key="1">
    <citation type="submission" date="2014-12" db="EMBL/GenBank/DDBJ databases">
        <title>Insight into the proteome of Arion vulgaris.</title>
        <authorList>
            <person name="Aradska J."/>
            <person name="Bulat T."/>
            <person name="Smidak R."/>
            <person name="Sarate P."/>
            <person name="Gangsoo J."/>
            <person name="Sialana F."/>
            <person name="Bilban M."/>
            <person name="Lubec G."/>
        </authorList>
    </citation>
    <scope>NUCLEOTIDE SEQUENCE</scope>
    <source>
        <tissue evidence="1">Skin</tissue>
    </source>
</reference>
<sequence>LTDNEIKRKIKNNRNNVGNKIKSEIIRNMVETTQLFVHIKEQQTKWFGHETRVSRNSITQQYHTTFN</sequence>
<organism evidence="1">
    <name type="scientific">Arion vulgaris</name>
    <dbReference type="NCBI Taxonomy" id="1028688"/>
    <lineage>
        <taxon>Eukaryota</taxon>
        <taxon>Metazoa</taxon>
        <taxon>Spiralia</taxon>
        <taxon>Lophotrochozoa</taxon>
        <taxon>Mollusca</taxon>
        <taxon>Gastropoda</taxon>
        <taxon>Heterobranchia</taxon>
        <taxon>Euthyneura</taxon>
        <taxon>Panpulmonata</taxon>
        <taxon>Eupulmonata</taxon>
        <taxon>Stylommatophora</taxon>
        <taxon>Helicina</taxon>
        <taxon>Arionoidea</taxon>
        <taxon>Arionidae</taxon>
        <taxon>Arion</taxon>
    </lineage>
</organism>
<feature type="non-terminal residue" evidence="1">
    <location>
        <position position="1"/>
    </location>
</feature>
<accession>A0A0B7B856</accession>
<protein>
    <submittedName>
        <fullName evidence="1">Uncharacterized protein</fullName>
    </submittedName>
</protein>
<evidence type="ECO:0000313" key="1">
    <source>
        <dbReference type="EMBL" id="CEK89208.1"/>
    </source>
</evidence>
<proteinExistence type="predicted"/>
<dbReference type="EMBL" id="HACG01042343">
    <property type="protein sequence ID" value="CEK89208.1"/>
    <property type="molecule type" value="Transcribed_RNA"/>
</dbReference>
<dbReference type="AlphaFoldDB" id="A0A0B7B856"/>
<gene>
    <name evidence="1" type="primary">ORF169574</name>
</gene>